<keyword evidence="3" id="KW-0472">Membrane</keyword>
<dbReference type="Proteomes" id="UP001189429">
    <property type="component" value="Unassembled WGS sequence"/>
</dbReference>
<reference evidence="4" key="1">
    <citation type="submission" date="2023-10" db="EMBL/GenBank/DDBJ databases">
        <authorList>
            <person name="Chen Y."/>
            <person name="Shah S."/>
            <person name="Dougan E. K."/>
            <person name="Thang M."/>
            <person name="Chan C."/>
        </authorList>
    </citation>
    <scope>NUCLEOTIDE SEQUENCE [LARGE SCALE GENOMIC DNA]</scope>
</reference>
<proteinExistence type="predicted"/>
<evidence type="ECO:0000313" key="5">
    <source>
        <dbReference type="Proteomes" id="UP001189429"/>
    </source>
</evidence>
<feature type="compositionally biased region" description="Low complexity" evidence="2">
    <location>
        <begin position="393"/>
        <end position="402"/>
    </location>
</feature>
<evidence type="ECO:0000256" key="1">
    <source>
        <dbReference type="SAM" id="Coils"/>
    </source>
</evidence>
<sequence length="468" mass="50790">MVAAAGCTVACGVAQQPQDAAAGTPGTSAAARALRRARQLAARHADAGRLQAALHRVEELEVELQNLQSAVRAMMLQAVEQVATVLPTEKEPSPPPEAHPGAQTSLWVHALPGATVSAAPSPEAEVTDRLALMAPVVKAVLTNSRADSITVRRRNAAGHCWGAPARAIRRMGRASLNRLQRSGGGSGTKARQRPARRFDLAQRARLAEVAVQRTMKGMFLGMPLTLPVVAARSWRVTLVRLELPPSGSSGEIPKKVAMRVMTVVLNTAALVLGWFAMRLSSPLVTLKGFLPMFVDVEPLEVWLFPVSVRPHLRPRSMLKPPTSTTSMVVAVVQCTVAQVPRLAAANITMLFGTLVEFLVFFWQGLALQMPLWRRARRTSRFPSTSAPPPAPRWPAATASPTRSTSGGLRVGALQRHFVQTVGTERFGGKPFEVWVQEREAEHRAQILEIRCAHRDGLVAKLRLKARRK</sequence>
<evidence type="ECO:0000256" key="3">
    <source>
        <dbReference type="SAM" id="Phobius"/>
    </source>
</evidence>
<comment type="caution">
    <text evidence="4">The sequence shown here is derived from an EMBL/GenBank/DDBJ whole genome shotgun (WGS) entry which is preliminary data.</text>
</comment>
<name>A0ABN9PT04_9DINO</name>
<evidence type="ECO:0000256" key="2">
    <source>
        <dbReference type="SAM" id="MobiDB-lite"/>
    </source>
</evidence>
<feature type="transmembrane region" description="Helical" evidence="3">
    <location>
        <begin position="256"/>
        <end position="277"/>
    </location>
</feature>
<keyword evidence="3" id="KW-1133">Transmembrane helix</keyword>
<keyword evidence="5" id="KW-1185">Reference proteome</keyword>
<dbReference type="EMBL" id="CAUYUJ010001514">
    <property type="protein sequence ID" value="CAK0796304.1"/>
    <property type="molecule type" value="Genomic_DNA"/>
</dbReference>
<protein>
    <submittedName>
        <fullName evidence="4">Uncharacterized protein</fullName>
    </submittedName>
</protein>
<keyword evidence="3" id="KW-0812">Transmembrane</keyword>
<evidence type="ECO:0000313" key="4">
    <source>
        <dbReference type="EMBL" id="CAK0796304.1"/>
    </source>
</evidence>
<feature type="coiled-coil region" evidence="1">
    <location>
        <begin position="50"/>
        <end position="77"/>
    </location>
</feature>
<feature type="region of interest" description="Disordered" evidence="2">
    <location>
        <begin position="379"/>
        <end position="407"/>
    </location>
</feature>
<feature type="transmembrane region" description="Helical" evidence="3">
    <location>
        <begin position="347"/>
        <end position="367"/>
    </location>
</feature>
<keyword evidence="1" id="KW-0175">Coiled coil</keyword>
<accession>A0ABN9PT04</accession>
<gene>
    <name evidence="4" type="ORF">PCOR1329_LOCUS5719</name>
</gene>
<organism evidence="4 5">
    <name type="scientific">Prorocentrum cordatum</name>
    <dbReference type="NCBI Taxonomy" id="2364126"/>
    <lineage>
        <taxon>Eukaryota</taxon>
        <taxon>Sar</taxon>
        <taxon>Alveolata</taxon>
        <taxon>Dinophyceae</taxon>
        <taxon>Prorocentrales</taxon>
        <taxon>Prorocentraceae</taxon>
        <taxon>Prorocentrum</taxon>
    </lineage>
</organism>